<name>A0A062VH69_9PROT</name>
<sequence>MRKRHVRFSHTLLLSVALSSLYSPAALAAPQATPDERLNPGSRPETPVIDPDTAEAPERGVVDVAASVATASAVPIRGVQFKGTDVPAIVAEATQPFLGRPADTQTLKEMAAAMSAAYKKSNVALFTLAIPAQDLSDGVVDVLIAEGHVSEIITRTDDEISERRQLRGYLRPLLTEKPATRESFERGMTLARREEGVKVTPGLRTAREPGAVILVLDVEDKKDGFAVGYDSRESRLVDSGRFSASGFLYSKLRAGDALRGRLSFTPDGRQSRSASLQYTTPIGTDGLTLSAAGAYQETRPTSIPIEGDATFLTAGLAYPVLLNFTRDLTVNASIDHIESSNSALGSVIADENITAARFGARGTWVAPKRSASLNLIVAQGLDVGDARSSVAGSDTAFTKANATGSFVQAIGEDLFLRLKASGQWTDDILPANERLMIGGIEYGRGFSNGLISFDKGYVVSLEPAWRPLDEGSFARSEVYLFADYADGSLLGAGGQTFDLSSAGIGTRISYKKYATLGLEWAEPLSLPVRGINEDGVFTVTWALRYQPD</sequence>
<dbReference type="PANTHER" id="PTHR34597">
    <property type="entry name" value="SLR1661 PROTEIN"/>
    <property type="match status" value="1"/>
</dbReference>
<dbReference type="RefSeq" id="WP_084324355.1">
    <property type="nucleotide sequence ID" value="NZ_ARYM01000020.1"/>
</dbReference>
<dbReference type="GO" id="GO:0008320">
    <property type="term" value="F:protein transmembrane transporter activity"/>
    <property type="evidence" value="ECO:0007669"/>
    <property type="project" value="TreeGrafter"/>
</dbReference>
<dbReference type="PANTHER" id="PTHR34597:SF6">
    <property type="entry name" value="BLR6126 PROTEIN"/>
    <property type="match status" value="1"/>
</dbReference>
<keyword evidence="5" id="KW-0732">Signal</keyword>
<dbReference type="Gene3D" id="3.10.20.310">
    <property type="entry name" value="membrane protein fhac"/>
    <property type="match status" value="1"/>
</dbReference>
<organism evidence="8 9">
    <name type="scientific">Hyphomonas polymorpha PS728</name>
    <dbReference type="NCBI Taxonomy" id="1280954"/>
    <lineage>
        <taxon>Bacteria</taxon>
        <taxon>Pseudomonadati</taxon>
        <taxon>Pseudomonadota</taxon>
        <taxon>Alphaproteobacteria</taxon>
        <taxon>Hyphomonadales</taxon>
        <taxon>Hyphomonadaceae</taxon>
        <taxon>Hyphomonas</taxon>
    </lineage>
</organism>
<dbReference type="PATRIC" id="fig|1280954.3.peg.3065"/>
<evidence type="ECO:0000256" key="5">
    <source>
        <dbReference type="SAM" id="SignalP"/>
    </source>
</evidence>
<evidence type="ECO:0000259" key="7">
    <source>
        <dbReference type="Pfam" id="PF08479"/>
    </source>
</evidence>
<gene>
    <name evidence="8" type="ORF">HPO_15146</name>
</gene>
<dbReference type="GO" id="GO:0046819">
    <property type="term" value="P:protein secretion by the type V secretion system"/>
    <property type="evidence" value="ECO:0007669"/>
    <property type="project" value="TreeGrafter"/>
</dbReference>
<protein>
    <recommendedName>
        <fullName evidence="10">OMP85 family outer membrane protein</fullName>
    </recommendedName>
</protein>
<feature type="signal peptide" evidence="5">
    <location>
        <begin position="1"/>
        <end position="28"/>
    </location>
</feature>
<dbReference type="Proteomes" id="UP000027100">
    <property type="component" value="Unassembled WGS sequence"/>
</dbReference>
<feature type="region of interest" description="Disordered" evidence="4">
    <location>
        <begin position="31"/>
        <end position="54"/>
    </location>
</feature>
<evidence type="ECO:0008006" key="10">
    <source>
        <dbReference type="Google" id="ProtNLM"/>
    </source>
</evidence>
<evidence type="ECO:0000256" key="3">
    <source>
        <dbReference type="ARBA" id="ARBA00023237"/>
    </source>
</evidence>
<dbReference type="Gene3D" id="2.40.160.50">
    <property type="entry name" value="membrane protein fhac: a member of the omp85/tpsb transporter family"/>
    <property type="match status" value="1"/>
</dbReference>
<dbReference type="OrthoDB" id="7497550at2"/>
<evidence type="ECO:0000256" key="4">
    <source>
        <dbReference type="SAM" id="MobiDB-lite"/>
    </source>
</evidence>
<accession>A0A062VH69</accession>
<keyword evidence="9" id="KW-1185">Reference proteome</keyword>
<dbReference type="InterPro" id="IPR013686">
    <property type="entry name" value="Polypept-transport_assoc_ShlB"/>
</dbReference>
<dbReference type="InterPro" id="IPR005565">
    <property type="entry name" value="Hemolysn_activator_HlyB_C"/>
</dbReference>
<feature type="domain" description="Polypeptide-transport-associated ShlB-type" evidence="7">
    <location>
        <begin position="75"/>
        <end position="147"/>
    </location>
</feature>
<keyword evidence="1" id="KW-1134">Transmembrane beta strand</keyword>
<dbReference type="AlphaFoldDB" id="A0A062VH69"/>
<keyword evidence="2" id="KW-0812">Transmembrane</keyword>
<dbReference type="eggNOG" id="COG2831">
    <property type="taxonomic scope" value="Bacteria"/>
</dbReference>
<dbReference type="Pfam" id="PF03865">
    <property type="entry name" value="ShlB"/>
    <property type="match status" value="1"/>
</dbReference>
<dbReference type="Pfam" id="PF08479">
    <property type="entry name" value="POTRA_2"/>
    <property type="match status" value="1"/>
</dbReference>
<dbReference type="GO" id="GO:0098046">
    <property type="term" value="C:type V protein secretion system complex"/>
    <property type="evidence" value="ECO:0007669"/>
    <property type="project" value="TreeGrafter"/>
</dbReference>
<reference evidence="8 9" key="1">
    <citation type="journal article" date="2014" name="Antonie Van Leeuwenhoek">
        <title>Hyphomonas beringensis sp. nov. and Hyphomonas chukchiensis sp. nov., isolated from surface seawater of the Bering Sea and Chukchi Sea.</title>
        <authorList>
            <person name="Li C."/>
            <person name="Lai Q."/>
            <person name="Li G."/>
            <person name="Dong C."/>
            <person name="Wang J."/>
            <person name="Liao Y."/>
            <person name="Shao Z."/>
        </authorList>
    </citation>
    <scope>NUCLEOTIDE SEQUENCE [LARGE SCALE GENOMIC DNA]</scope>
    <source>
        <strain evidence="8 9">PS728</strain>
    </source>
</reference>
<evidence type="ECO:0000313" key="9">
    <source>
        <dbReference type="Proteomes" id="UP000027100"/>
    </source>
</evidence>
<dbReference type="EMBL" id="ARYM01000020">
    <property type="protein sequence ID" value="KCZ97380.1"/>
    <property type="molecule type" value="Genomic_DNA"/>
</dbReference>
<proteinExistence type="predicted"/>
<keyword evidence="1" id="KW-0472">Membrane</keyword>
<evidence type="ECO:0000256" key="2">
    <source>
        <dbReference type="ARBA" id="ARBA00022692"/>
    </source>
</evidence>
<dbReference type="STRING" id="1280954.HPO_15146"/>
<dbReference type="InterPro" id="IPR051544">
    <property type="entry name" value="TPS_OM_transporter"/>
</dbReference>
<feature type="domain" description="Haemolysin activator HlyB C-terminal" evidence="6">
    <location>
        <begin position="221"/>
        <end position="507"/>
    </location>
</feature>
<feature type="chain" id="PRO_5001615331" description="OMP85 family outer membrane protein" evidence="5">
    <location>
        <begin position="29"/>
        <end position="548"/>
    </location>
</feature>
<comment type="caution">
    <text evidence="8">The sequence shown here is derived from an EMBL/GenBank/DDBJ whole genome shotgun (WGS) entry which is preliminary data.</text>
</comment>
<keyword evidence="3" id="KW-0998">Cell outer membrane</keyword>
<evidence type="ECO:0000313" key="8">
    <source>
        <dbReference type="EMBL" id="KCZ97380.1"/>
    </source>
</evidence>
<evidence type="ECO:0000256" key="1">
    <source>
        <dbReference type="ARBA" id="ARBA00022452"/>
    </source>
</evidence>
<evidence type="ECO:0000259" key="6">
    <source>
        <dbReference type="Pfam" id="PF03865"/>
    </source>
</evidence>